<proteinExistence type="predicted"/>
<dbReference type="InterPro" id="IPR040404">
    <property type="entry name" value="Phylloplanin-like"/>
</dbReference>
<evidence type="ECO:0000256" key="1">
    <source>
        <dbReference type="SAM" id="SignalP"/>
    </source>
</evidence>
<sequence length="161" mass="16651">MAMKSIISITILAVVLVATQAQALGIIPDVNVGTLVNINGTVSCSVNASVSGTTPAPPFPNATVALSCGGRVIATTMTNNMGMLNIMVMLNQFLPITLSNITSSCRLVVVTPLSTCNATLPSNGTLEAPLRFVNSTVISTTSGLRNSLNFLAPNFTLRVQA</sequence>
<dbReference type="PANTHER" id="PTHR34458">
    <property type="entry name" value="POLLEN OLE E 1 ALLERGEN AND EXTENSIN FAMILY PROTEIN-RELATED"/>
    <property type="match status" value="1"/>
</dbReference>
<dbReference type="InParanoid" id="A0A251VAS4"/>
<dbReference type="Proteomes" id="UP000215914">
    <property type="component" value="Chromosome 3"/>
</dbReference>
<evidence type="ECO:0000313" key="3">
    <source>
        <dbReference type="EMBL" id="OTG32685.1"/>
    </source>
</evidence>
<accession>A0A251VAS4</accession>
<evidence type="ECO:0000313" key="4">
    <source>
        <dbReference type="Proteomes" id="UP000215914"/>
    </source>
</evidence>
<dbReference type="EMBL" id="CM007892">
    <property type="protein sequence ID" value="OTG32685.1"/>
    <property type="molecule type" value="Genomic_DNA"/>
</dbReference>
<feature type="chain" id="PRO_5013191163" evidence="1">
    <location>
        <begin position="22"/>
        <end position="161"/>
    </location>
</feature>
<dbReference type="Gramene" id="mRNA:HanXRQr2_Chr03g0133281">
    <property type="protein sequence ID" value="mRNA:HanXRQr2_Chr03g0133281"/>
    <property type="gene ID" value="HanXRQr2_Chr03g0133281"/>
</dbReference>
<protein>
    <submittedName>
        <fullName evidence="2 3">Phylloplanin</fullName>
    </submittedName>
</protein>
<dbReference type="OrthoDB" id="905355at2759"/>
<keyword evidence="4" id="KW-1185">Reference proteome</keyword>
<dbReference type="AlphaFoldDB" id="A0A251VAS4"/>
<keyword evidence="1" id="KW-0732">Signal</keyword>
<dbReference type="EMBL" id="MNCJ02000318">
    <property type="protein sequence ID" value="KAF5816340.1"/>
    <property type="molecule type" value="Genomic_DNA"/>
</dbReference>
<name>A0A251VAS4_HELAN</name>
<dbReference type="OMA" id="NDCRIVV"/>
<reference evidence="2" key="3">
    <citation type="submission" date="2020-06" db="EMBL/GenBank/DDBJ databases">
        <title>Helianthus annuus Genome sequencing and assembly Release 2.</title>
        <authorList>
            <person name="Gouzy J."/>
            <person name="Langlade N."/>
            <person name="Munos S."/>
        </authorList>
    </citation>
    <scope>NUCLEOTIDE SEQUENCE</scope>
    <source>
        <tissue evidence="2">Leaves</tissue>
    </source>
</reference>
<reference evidence="3" key="2">
    <citation type="submission" date="2017-02" db="EMBL/GenBank/DDBJ databases">
        <title>Sunflower complete genome.</title>
        <authorList>
            <person name="Langlade N."/>
            <person name="Munos S."/>
        </authorList>
    </citation>
    <scope>NUCLEOTIDE SEQUENCE [LARGE SCALE GENOMIC DNA]</scope>
    <source>
        <tissue evidence="3">Leaves</tissue>
    </source>
</reference>
<evidence type="ECO:0000313" key="2">
    <source>
        <dbReference type="EMBL" id="KAF5816340.1"/>
    </source>
</evidence>
<feature type="signal peptide" evidence="1">
    <location>
        <begin position="1"/>
        <end position="21"/>
    </location>
</feature>
<reference evidence="2 4" key="1">
    <citation type="journal article" date="2017" name="Nature">
        <title>The sunflower genome provides insights into oil metabolism, flowering and Asterid evolution.</title>
        <authorList>
            <person name="Badouin H."/>
            <person name="Gouzy J."/>
            <person name="Grassa C.J."/>
            <person name="Murat F."/>
            <person name="Staton S.E."/>
            <person name="Cottret L."/>
            <person name="Lelandais-Briere C."/>
            <person name="Owens G.L."/>
            <person name="Carrere S."/>
            <person name="Mayjonade B."/>
            <person name="Legrand L."/>
            <person name="Gill N."/>
            <person name="Kane N.C."/>
            <person name="Bowers J.E."/>
            <person name="Hubner S."/>
            <person name="Bellec A."/>
            <person name="Berard A."/>
            <person name="Berges H."/>
            <person name="Blanchet N."/>
            <person name="Boniface M.C."/>
            <person name="Brunel D."/>
            <person name="Catrice O."/>
            <person name="Chaidir N."/>
            <person name="Claudel C."/>
            <person name="Donnadieu C."/>
            <person name="Faraut T."/>
            <person name="Fievet G."/>
            <person name="Helmstetter N."/>
            <person name="King M."/>
            <person name="Knapp S.J."/>
            <person name="Lai Z."/>
            <person name="Le Paslier M.C."/>
            <person name="Lippi Y."/>
            <person name="Lorenzon L."/>
            <person name="Mandel J.R."/>
            <person name="Marage G."/>
            <person name="Marchand G."/>
            <person name="Marquand E."/>
            <person name="Bret-Mestries E."/>
            <person name="Morien E."/>
            <person name="Nambeesan S."/>
            <person name="Nguyen T."/>
            <person name="Pegot-Espagnet P."/>
            <person name="Pouilly N."/>
            <person name="Raftis F."/>
            <person name="Sallet E."/>
            <person name="Schiex T."/>
            <person name="Thomas J."/>
            <person name="Vandecasteele C."/>
            <person name="Vares D."/>
            <person name="Vear F."/>
            <person name="Vautrin S."/>
            <person name="Crespi M."/>
            <person name="Mangin B."/>
            <person name="Burke J.M."/>
            <person name="Salse J."/>
            <person name="Munos S."/>
            <person name="Vincourt P."/>
            <person name="Rieseberg L.H."/>
            <person name="Langlade N.B."/>
        </authorList>
    </citation>
    <scope>NUCLEOTIDE SEQUENCE [LARGE SCALE GENOMIC DNA]</scope>
    <source>
        <strain evidence="4">cv. SF193</strain>
        <tissue evidence="2">Leaves</tissue>
    </source>
</reference>
<dbReference type="PANTHER" id="PTHR34458:SF5">
    <property type="entry name" value="POLLEN OLE E 1 ALLERGEN AND EXTENSIN FAMILY PROTEIN"/>
    <property type="match status" value="1"/>
</dbReference>
<gene>
    <name evidence="3" type="primary">PHYLL</name>
    <name evidence="3" type="ORF">HannXRQ_Chr03g0089401</name>
    <name evidence="2" type="ORF">HanXRQr2_Chr03g0133281</name>
</gene>
<organism evidence="3 4">
    <name type="scientific">Helianthus annuus</name>
    <name type="common">Common sunflower</name>
    <dbReference type="NCBI Taxonomy" id="4232"/>
    <lineage>
        <taxon>Eukaryota</taxon>
        <taxon>Viridiplantae</taxon>
        <taxon>Streptophyta</taxon>
        <taxon>Embryophyta</taxon>
        <taxon>Tracheophyta</taxon>
        <taxon>Spermatophyta</taxon>
        <taxon>Magnoliopsida</taxon>
        <taxon>eudicotyledons</taxon>
        <taxon>Gunneridae</taxon>
        <taxon>Pentapetalae</taxon>
        <taxon>asterids</taxon>
        <taxon>campanulids</taxon>
        <taxon>Asterales</taxon>
        <taxon>Asteraceae</taxon>
        <taxon>Asteroideae</taxon>
        <taxon>Heliantheae alliance</taxon>
        <taxon>Heliantheae</taxon>
        <taxon>Helianthus</taxon>
    </lineage>
</organism>